<feature type="transmembrane region" description="Helical" evidence="7">
    <location>
        <begin position="144"/>
        <end position="167"/>
    </location>
</feature>
<feature type="transmembrane region" description="Helical" evidence="7">
    <location>
        <begin position="20"/>
        <end position="41"/>
    </location>
</feature>
<evidence type="ECO:0000256" key="2">
    <source>
        <dbReference type="ARBA" id="ARBA00022448"/>
    </source>
</evidence>
<evidence type="ECO:0000313" key="9">
    <source>
        <dbReference type="EMBL" id="SVC34947.1"/>
    </source>
</evidence>
<feature type="transmembrane region" description="Helical" evidence="7">
    <location>
        <begin position="105"/>
        <end position="123"/>
    </location>
</feature>
<dbReference type="InterPro" id="IPR010290">
    <property type="entry name" value="TM_effector"/>
</dbReference>
<proteinExistence type="predicted"/>
<evidence type="ECO:0000256" key="4">
    <source>
        <dbReference type="ARBA" id="ARBA00022692"/>
    </source>
</evidence>
<dbReference type="GO" id="GO:0022857">
    <property type="term" value="F:transmembrane transporter activity"/>
    <property type="evidence" value="ECO:0007669"/>
    <property type="project" value="InterPro"/>
</dbReference>
<feature type="domain" description="Major facilitator superfamily (MFS) profile" evidence="8">
    <location>
        <begin position="1"/>
        <end position="168"/>
    </location>
</feature>
<dbReference type="InterPro" id="IPR036259">
    <property type="entry name" value="MFS_trans_sf"/>
</dbReference>
<evidence type="ECO:0000256" key="3">
    <source>
        <dbReference type="ARBA" id="ARBA00022475"/>
    </source>
</evidence>
<keyword evidence="3" id="KW-1003">Cell membrane</keyword>
<evidence type="ECO:0000256" key="1">
    <source>
        <dbReference type="ARBA" id="ARBA00004651"/>
    </source>
</evidence>
<dbReference type="EMBL" id="UINC01086463">
    <property type="protein sequence ID" value="SVC34947.1"/>
    <property type="molecule type" value="Genomic_DNA"/>
</dbReference>
<evidence type="ECO:0000256" key="5">
    <source>
        <dbReference type="ARBA" id="ARBA00022989"/>
    </source>
</evidence>
<reference evidence="9" key="1">
    <citation type="submission" date="2018-05" db="EMBL/GenBank/DDBJ databases">
        <authorList>
            <person name="Lanie J.A."/>
            <person name="Ng W.-L."/>
            <person name="Kazmierczak K.M."/>
            <person name="Andrzejewski T.M."/>
            <person name="Davidsen T.M."/>
            <person name="Wayne K.J."/>
            <person name="Tettelin H."/>
            <person name="Glass J.I."/>
            <person name="Rusch D."/>
            <person name="Podicherti R."/>
            <person name="Tsui H.-C.T."/>
            <person name="Winkler M.E."/>
        </authorList>
    </citation>
    <scope>NUCLEOTIDE SEQUENCE</scope>
</reference>
<feature type="transmembrane region" description="Helical" evidence="7">
    <location>
        <begin position="80"/>
        <end position="99"/>
    </location>
</feature>
<sequence>MLSIISSFIPQNDKNYVSFWASSFFIYTIRFLDFAIIAWLLTNVIENPASVGLLIFFKFIPMLFVGLFTGWLADKYLRSRIIKISIILTSIYLLVWYLYLSYFSPTENIILLLVFVSGVIISIDRASRTSYLSNLVNKKYLRNVLALDVVATHLAWFLGPNIASILFE</sequence>
<dbReference type="PROSITE" id="PS50850">
    <property type="entry name" value="MFS"/>
    <property type="match status" value="1"/>
</dbReference>
<evidence type="ECO:0000259" key="8">
    <source>
        <dbReference type="PROSITE" id="PS50850"/>
    </source>
</evidence>
<evidence type="ECO:0000256" key="6">
    <source>
        <dbReference type="ARBA" id="ARBA00023136"/>
    </source>
</evidence>
<dbReference type="Pfam" id="PF05977">
    <property type="entry name" value="MFS_3"/>
    <property type="match status" value="1"/>
</dbReference>
<keyword evidence="2" id="KW-0813">Transport</keyword>
<keyword evidence="5 7" id="KW-1133">Transmembrane helix</keyword>
<feature type="transmembrane region" description="Helical" evidence="7">
    <location>
        <begin position="53"/>
        <end position="73"/>
    </location>
</feature>
<keyword evidence="6 7" id="KW-0472">Membrane</keyword>
<organism evidence="9">
    <name type="scientific">marine metagenome</name>
    <dbReference type="NCBI Taxonomy" id="408172"/>
    <lineage>
        <taxon>unclassified sequences</taxon>
        <taxon>metagenomes</taxon>
        <taxon>ecological metagenomes</taxon>
    </lineage>
</organism>
<accession>A0A382LIC7</accession>
<feature type="non-terminal residue" evidence="9">
    <location>
        <position position="168"/>
    </location>
</feature>
<dbReference type="AlphaFoldDB" id="A0A382LIC7"/>
<dbReference type="InterPro" id="IPR020846">
    <property type="entry name" value="MFS_dom"/>
</dbReference>
<dbReference type="GO" id="GO:0005886">
    <property type="term" value="C:plasma membrane"/>
    <property type="evidence" value="ECO:0007669"/>
    <property type="project" value="UniProtKB-SubCell"/>
</dbReference>
<evidence type="ECO:0000256" key="7">
    <source>
        <dbReference type="SAM" id="Phobius"/>
    </source>
</evidence>
<dbReference type="PANTHER" id="PTHR23513:SF6">
    <property type="entry name" value="MAJOR FACILITATOR SUPERFAMILY ASSOCIATED DOMAIN-CONTAINING PROTEIN"/>
    <property type="match status" value="1"/>
</dbReference>
<keyword evidence="4 7" id="KW-0812">Transmembrane</keyword>
<name>A0A382LIC7_9ZZZZ</name>
<protein>
    <recommendedName>
        <fullName evidence="8">Major facilitator superfamily (MFS) profile domain-containing protein</fullName>
    </recommendedName>
</protein>
<dbReference type="Gene3D" id="1.20.1250.20">
    <property type="entry name" value="MFS general substrate transporter like domains"/>
    <property type="match status" value="1"/>
</dbReference>
<gene>
    <name evidence="9" type="ORF">METZ01_LOCUS287801</name>
</gene>
<dbReference type="PANTHER" id="PTHR23513">
    <property type="entry name" value="INTEGRAL MEMBRANE EFFLUX PROTEIN-RELATED"/>
    <property type="match status" value="1"/>
</dbReference>
<dbReference type="SUPFAM" id="SSF103473">
    <property type="entry name" value="MFS general substrate transporter"/>
    <property type="match status" value="1"/>
</dbReference>
<comment type="subcellular location">
    <subcellularLocation>
        <location evidence="1">Cell membrane</location>
        <topology evidence="1">Multi-pass membrane protein</topology>
    </subcellularLocation>
</comment>